<sequence>MEDYTPLQLYSRPPIDRPGPTMLVVVEEDPDDVTIGQRLEVEHPFEKDVEVIESSVRGYRDPSLPLGVKELEEIIGWEAALAVDPVGPYPLLEPYVFLGHSLLGISHFL</sequence>
<gene>
    <name evidence="1" type="ORF">RJT34_07518</name>
</gene>
<evidence type="ECO:0000313" key="2">
    <source>
        <dbReference type="Proteomes" id="UP001359559"/>
    </source>
</evidence>
<comment type="caution">
    <text evidence="1">The sequence shown here is derived from an EMBL/GenBank/DDBJ whole genome shotgun (WGS) entry which is preliminary data.</text>
</comment>
<keyword evidence="2" id="KW-1185">Reference proteome</keyword>
<organism evidence="1 2">
    <name type="scientific">Clitoria ternatea</name>
    <name type="common">Butterfly pea</name>
    <dbReference type="NCBI Taxonomy" id="43366"/>
    <lineage>
        <taxon>Eukaryota</taxon>
        <taxon>Viridiplantae</taxon>
        <taxon>Streptophyta</taxon>
        <taxon>Embryophyta</taxon>
        <taxon>Tracheophyta</taxon>
        <taxon>Spermatophyta</taxon>
        <taxon>Magnoliopsida</taxon>
        <taxon>eudicotyledons</taxon>
        <taxon>Gunneridae</taxon>
        <taxon>Pentapetalae</taxon>
        <taxon>rosids</taxon>
        <taxon>fabids</taxon>
        <taxon>Fabales</taxon>
        <taxon>Fabaceae</taxon>
        <taxon>Papilionoideae</taxon>
        <taxon>50 kb inversion clade</taxon>
        <taxon>NPAAA clade</taxon>
        <taxon>indigoferoid/millettioid clade</taxon>
        <taxon>Phaseoleae</taxon>
        <taxon>Clitoria</taxon>
    </lineage>
</organism>
<dbReference type="EMBL" id="JAYKXN010000002">
    <property type="protein sequence ID" value="KAK7310181.1"/>
    <property type="molecule type" value="Genomic_DNA"/>
</dbReference>
<reference evidence="1 2" key="1">
    <citation type="submission" date="2024-01" db="EMBL/GenBank/DDBJ databases">
        <title>The genomes of 5 underutilized Papilionoideae crops provide insights into root nodulation and disease resistance.</title>
        <authorList>
            <person name="Yuan L."/>
        </authorList>
    </citation>
    <scope>NUCLEOTIDE SEQUENCE [LARGE SCALE GENOMIC DNA]</scope>
    <source>
        <strain evidence="1">LY-2023</strain>
        <tissue evidence="1">Leaf</tissue>
    </source>
</reference>
<dbReference type="Proteomes" id="UP001359559">
    <property type="component" value="Unassembled WGS sequence"/>
</dbReference>
<protein>
    <submittedName>
        <fullName evidence="1">Uncharacterized protein</fullName>
    </submittedName>
</protein>
<accession>A0AAN9K580</accession>
<proteinExistence type="predicted"/>
<dbReference type="AlphaFoldDB" id="A0AAN9K580"/>
<name>A0AAN9K580_CLITE</name>
<evidence type="ECO:0000313" key="1">
    <source>
        <dbReference type="EMBL" id="KAK7310181.1"/>
    </source>
</evidence>